<dbReference type="GO" id="GO:0005524">
    <property type="term" value="F:ATP binding"/>
    <property type="evidence" value="ECO:0007669"/>
    <property type="project" value="InterPro"/>
</dbReference>
<dbReference type="Pfam" id="PF20614">
    <property type="entry name" value="Mycovirus_RNAse"/>
    <property type="match status" value="1"/>
</dbReference>
<dbReference type="InterPro" id="IPR046747">
    <property type="entry name" value="Mycovirus_RNAse"/>
</dbReference>
<protein>
    <submittedName>
        <fullName evidence="8">Polyprotein</fullName>
    </submittedName>
</protein>
<dbReference type="InterPro" id="IPR002704">
    <property type="entry name" value="Peptidase_C7_dom"/>
</dbReference>
<dbReference type="KEGG" id="vg:30902281"/>
<sequence length="3818" mass="436889">MACKCEIHKGFDSSIANAKIGCALKQPGAFGPIWCAMNDLHHACSLDESSRQKVESFRNGVRNGQFPLGYAHFEMRKKTIEDWGSQSSFVQKDFGKGYCYLEVVRPEFKKIVAQAFGPCPVFSDVIKVWMQFGLHTGTAHELVPVVDGYWHLTRVKEIKGKIPLSTRHLVSHVQLLKSEGKLNNEDKIGLEYGQIRGNSTFSSRFEDVVNLPIRPRGMAVSWGMKPETFEHSISTMETLKISDGGVIYDDTVNQFTIDTLFGLPIGSLVPVEDKTYRDPVERRKAKWAWLFERFSRQVVARKVKRAQSKLVAPVIVGRDSMFSVLPPTVDGPDSAFVFGEAPKRVRKTAPKTKNMAFVTWSTACLRKKLFLKSFPRRKFSYRRQNGRMLLACRSGVLTRSSPESVFGLENLFFEKLGIRSGYELENFLAVSFWISERYDCPKSGFIVNFDLGTKLFSVLESEFPGCSLCVNNEEFLHMGESNQRWSCNSPVTPEPMSPGTRRFELHQRRASSSSISSQFIDDNQRVLDALKRKPANVEIDQAEIVKRLNHLLTIEWLSVTPTIIFGLAMAYKSNYGCPSSQRFEINISRFTNSVQVKQRKTDDENPAGLYWYLDSVFYYHCSDAKKNIANKWWRIVAKKMLRDAQKTKTRVAKEALKVATCSIPCTQPWFPQQLLGFRVCAKLQGCAVFSRGMDFSRLDPESTTDGFITVRQHKRFWKEENLVFTPKGLAKVFYRKKNDEKWRFAIARSLGYTLDGAHKFFSNYINDPMMPDVEVESLSDKVVNNKVKIVEKPIFIEIPVNVPAKPVKQDISLPPPPPPPSPLNEKIKMVDGDRYLSVEGPEGIARRAEFRHHFQDDWQFRVSEEALRFMNRDAARDNGKRLDFKKESLIVNPATKFNLYDFPPPRQKFGPSMPAVMKEIGPRALKLRKEREFKDPRTEIESRFNYPKGRVLNQHELARDSTKADIEVNPGPEGSEENKSSTRSNSSDDIFIVEHPTPRDLWRRNRDKRVSGSISMITNRQSIVFSDGGSPLDERFVVTGPTPVDPKTLADQFELARGPEQSDIELNPGPGESSKGKERGRSRSRSSVREFISTTVDDASERWEAFKKSFGDDNGHMSISKIEVVTESFLNKYYQQHVLVGHLPRDKDWKSAPPGVLSWQGLMDLQNSLDRLRVSNSTFSRNKLSLTLNMINKFFQTSDANYPVNSSFVSALAHYVKSMYNCPLDGQGFCINIRPVQKEITFHISSDPVEKVNGRLWWAIDGVPVVHGGHSKQLPTGLNRDQFEEYAWIGDSLLSLNVKLTIVAKNLKKDELSYQSLTCNEMLATFMRKKGYSDEIERLKLNNHTIGDSFEYLYARDPDFRDEYNAENGILSTKTVLDDLPPDHAKVSVSHCWHKLFPDNPTITDEFFRITPCASKKQILRIASQVGYSSRSFSVTRDGNILHIEEGGTVSASKVVEMMNNKDVLGGRIDTDYSKIAWEESLIKTSRYKDTFHRCYDSFICDPEGEFGGKSCHCTYLTYVYLRIYYFIMSFVYIWRSYMYPDVPASSTVTFSDEDFPDDEDPGNALLIATMGTHGDKIPLHYYANLASSYNVKVHVKDYKSFNVKDLETLKHGDLTKLVPEYVDLSSVGELGYKQVMVPHCDVDFSKGITYRLNPSSKWIKRIKYIAEGYSVKFWNYPIVELAERLAQVHHPVWSIGALSDCNLPRSTNGRKLLSQGKQTGLKKVGWLHGSASESVIPLEIRNKYPKITDTDHATAFKDYETIHMHGGAGTVQTAIANGAQPVVHDKNLDRIYHTLPTPKDFHKPSVGPFMGWLIARNFNIEAPAFIKFCWIVQYWWSFKYHFIMKLIYDAVKLYALFSFTRKHWIALLMIFFSVSTTIWKLLLTAESLSTACQLAGSIVWQYPVFCISSNGYFSGVFLLYFMFNHFWPRMAQDLVASSRSRCKLVFEPVTRKGITFPFPLGHWSIYDESREEHYEGLFMSKNKQGMRENFKFVLTKREFKEGAKQFPVFFNTAHLRSMVKSAKPLPYGSDHNCVTLVLQTIHKRSFIWTIVMSVVAAMVWVSMAPPEFVEKLFGLLGNPVNYRGSRLYQQLGFAAGVEDIPFELEDVADGEAEHFLKGEKPKTPAEIDLKDPKVFDGLLEELANIQNSFMSTGCKTMDQSDFEEATERTLLREIEKIPISEDQLLEIGPLPPYVKYTWAQIVDNLHHAISFISSTHFTSSLIAWLKVIGGHIYEFIFPVLEALSYLMSIGLQQSKDLFYKIFTEGCNLIDFVWGLEASKRVKTAWGLTGLHRTGMLGAKARLAANIAYSEYIGRTSFEEDFKRLTDEAKDLAKRYGAVKRSNIGGPQRRPIGYSKPLMTKGEADLLGFKEGEYVTDKDYDERISSYLKQGTTQGADGVFLAEKQPQLIAKSQRRYEPKYPVLTSDDRAFAREIAEALFEQYPSVFENADVLPPKAVHNYIKKKYSPGTPFIKEGGFKSRQAMFDAGYDKVMQRRAISKMESGVYDVQFYHAFVKSQVVDVKKCLPFEKGGTNKDVRTVVSQDLFSYYIDQCVQIERNKRINWDTYGAGIGMPLNQSMERIYSRMANLQKERGGRYIILDASAFDSICKPFLFEVGGCLWDLGFKDHPSGNGKNLSSIVRASYQARQNAWIIGITEKEHNNLCIAIPDKEQRKVVESKNLKNVIPLAELIDYTKFNKMTYNQQLKYVAKLELPENKTILTWDPKLRPENANWMGIYEFGDTKDVAQKFHRNQTFTYEFGDYEGMIEDVRRIGISNYRLLSNIHPKNRGGSTGGSDTSNVNTHAFKAGVIAAWCKTTGQKPRDFFKYNDIANTSDDTIWQSGGTHGLNQIKDLETFKYHCAEYGINLEMDTTKDITQVEYLSKFVRPPTKEDSEALKLWRTQKLRAINNSNKQRGLPVAQNVDALNNPRFIVVQNPKAILHRRTAFRYYQGQRDKWRYTSVERGAGHAYNTAFVPDLYEQFGLEYCDDVNHLLAMHKIHRKYALRNGQFGLQEVKQIDPRAGQQILSPRQKAFLLWLKGNMFPTYYKVIDVHMDVKKIEPDAHAKFLRKLEKGWRGYDQIAREGVDWLFNATNAIPDEWSKKFQPGIDMLYAEQPFYTKNKIVEKFVYMKLLEESTDTEITFGDFSTKIQESPYGGACDPYHFWECMQQKEFKESVESEEMYKIQGLVFFISAFYMMTSTVEWFILQLPLIGIAYKLFLWSFIGLNKVYGILNTLYWHSTGKSSREISRIMPRDPYLVTKQFCVFCVDFLPDLAGYFMIGPILLLDLLPPLLEMIGKTWYVGQSLKQVESKNNHINNPWSSYADDYIDEVRRSPTKAAYVAAKTSTGKSSMFIAALWAARGRKRVRKIWLVEPRRILRNQASIPFGIPIQRLQRGVNISRSTDIYVLTYGHLQSRINDIDPVNDIVLFDEFHEEQGEMILSINTVKAPKFLLSATPINIPSLKGSTYLAPAIERRFPITVYKVPDSMAISDICLEAINRHPDKANRVLVIVPTLKMVPKVCASLTYLKVGKVTPLTARENKVPEDGWIVATPYVQTGLDIKPPPKMCIDSGLDVVFDKGRLVTPLPWTTKDINQQRIGRVGRLEAGVVFQPESAGTGRKVIQYPSPNLFVHEVVAKHFSVPQLTPISMPVNPLLPFMRLNTNKLSSLQVQKSVTMIHAFSIQGIRQIQWQSFYTRKLQGRSLGEDYEWLDRIFNHYKWSHIPMVDWSTALYFLNMENVVEYSFAGKNKWCLPVSAINGQWQEIERTPSEKMSYERITHEELEERHVMYKKTLDKFKSHILRHAHEHSPQTYSRAVEALA</sequence>
<feature type="compositionally biased region" description="Basic and acidic residues" evidence="4">
    <location>
        <begin position="956"/>
        <end position="966"/>
    </location>
</feature>
<dbReference type="InterPro" id="IPR014001">
    <property type="entry name" value="Helicase_ATP-bd"/>
</dbReference>
<dbReference type="EMBL" id="KX883007">
    <property type="protein sequence ID" value="APG76086.1"/>
    <property type="molecule type" value="Genomic_RNA"/>
</dbReference>
<evidence type="ECO:0000259" key="7">
    <source>
        <dbReference type="PROSITE" id="PS51877"/>
    </source>
</evidence>
<dbReference type="Pfam" id="PF01830">
    <property type="entry name" value="Peptidase_C7"/>
    <property type="match status" value="1"/>
</dbReference>
<evidence type="ECO:0000256" key="4">
    <source>
        <dbReference type="SAM" id="MobiDB-lite"/>
    </source>
</evidence>
<keyword evidence="2" id="KW-0808">Transferase</keyword>
<feature type="region of interest" description="Disordered" evidence="4">
    <location>
        <begin position="951"/>
        <end position="992"/>
    </location>
</feature>
<keyword evidence="5" id="KW-0472">Membrane</keyword>
<dbReference type="GO" id="GO:0004197">
    <property type="term" value="F:cysteine-type endopeptidase activity"/>
    <property type="evidence" value="ECO:0007669"/>
    <property type="project" value="InterPro"/>
</dbReference>
<dbReference type="RefSeq" id="YP_009342443.1">
    <property type="nucleotide sequence ID" value="NC_033473.1"/>
</dbReference>
<dbReference type="GO" id="GO:0003968">
    <property type="term" value="F:RNA-directed RNA polymerase activity"/>
    <property type="evidence" value="ECO:0007669"/>
    <property type="project" value="UniProtKB-KW"/>
</dbReference>
<keyword evidence="1" id="KW-0696">RNA-directed RNA polymerase</keyword>
<dbReference type="InterPro" id="IPR021912">
    <property type="entry name" value="DUF3525"/>
</dbReference>
<dbReference type="InterPro" id="IPR006935">
    <property type="entry name" value="Helicase/UvrB_N"/>
</dbReference>
<dbReference type="PROSITE" id="PS51192">
    <property type="entry name" value="HELICASE_ATP_BIND_1"/>
    <property type="match status" value="1"/>
</dbReference>
<name>A0A1L3KF87_9VIRU</name>
<dbReference type="Pfam" id="PF04851">
    <property type="entry name" value="ResIII"/>
    <property type="match status" value="1"/>
</dbReference>
<dbReference type="InterPro" id="IPR043502">
    <property type="entry name" value="DNA/RNA_pol_sf"/>
</dbReference>
<keyword evidence="3" id="KW-0548">Nucleotidyltransferase</keyword>
<evidence type="ECO:0000259" key="6">
    <source>
        <dbReference type="PROSITE" id="PS51192"/>
    </source>
</evidence>
<dbReference type="GO" id="GO:0006508">
    <property type="term" value="P:proteolysis"/>
    <property type="evidence" value="ECO:0007669"/>
    <property type="project" value="InterPro"/>
</dbReference>
<dbReference type="SUPFAM" id="SSF52540">
    <property type="entry name" value="P-loop containing nucleoside triphosphate hydrolases"/>
    <property type="match status" value="1"/>
</dbReference>
<dbReference type="GeneID" id="30902281"/>
<evidence type="ECO:0000256" key="5">
    <source>
        <dbReference type="SAM" id="Phobius"/>
    </source>
</evidence>
<accession>A0A1L3KF87</accession>
<evidence type="ECO:0000256" key="2">
    <source>
        <dbReference type="ARBA" id="ARBA00022679"/>
    </source>
</evidence>
<dbReference type="PROSITE" id="PS51877">
    <property type="entry name" value="HAV_P29_PRO"/>
    <property type="match status" value="1"/>
</dbReference>
<feature type="transmembrane region" description="Helical" evidence="5">
    <location>
        <begin position="1903"/>
        <end position="1924"/>
    </location>
</feature>
<dbReference type="Gene3D" id="3.40.50.300">
    <property type="entry name" value="P-loop containing nucleotide triphosphate hydrolases"/>
    <property type="match status" value="2"/>
</dbReference>
<dbReference type="GO" id="GO:0003677">
    <property type="term" value="F:DNA binding"/>
    <property type="evidence" value="ECO:0007669"/>
    <property type="project" value="InterPro"/>
</dbReference>
<organism evidence="8">
    <name type="scientific">Wuhan insect virus 14</name>
    <dbReference type="NCBI Taxonomy" id="1923718"/>
    <lineage>
        <taxon>Viruses</taxon>
        <taxon>Riboviria</taxon>
        <taxon>Orthornavirae</taxon>
        <taxon>Pisuviricota</taxon>
        <taxon>Duplopiviricetes</taxon>
        <taxon>Durnavirales</taxon>
        <taxon>Hypoviridae</taxon>
        <taxon>Alphahypovirus</taxon>
        <taxon>Alphahypovirus insecti</taxon>
    </lineage>
</organism>
<feature type="transmembrane region" description="Helical" evidence="5">
    <location>
        <begin position="2047"/>
        <end position="2064"/>
    </location>
</feature>
<keyword evidence="5" id="KW-0812">Transmembrane</keyword>
<evidence type="ECO:0000256" key="3">
    <source>
        <dbReference type="ARBA" id="ARBA00022695"/>
    </source>
</evidence>
<evidence type="ECO:0000313" key="9">
    <source>
        <dbReference type="Proteomes" id="UP000243210"/>
    </source>
</evidence>
<feature type="domain" description="Peptidase C7" evidence="7">
    <location>
        <begin position="1"/>
        <end position="189"/>
    </location>
</feature>
<evidence type="ECO:0000313" key="8">
    <source>
        <dbReference type="EMBL" id="APG76086.1"/>
    </source>
</evidence>
<reference evidence="8" key="1">
    <citation type="journal article" date="2016" name="Nature">
        <title>Redefining the invertebrate RNA virosphere.</title>
        <authorList>
            <person name="Shi M."/>
            <person name="Lin X.D."/>
            <person name="Tian J.H."/>
            <person name="Chen L.J."/>
            <person name="Chen X."/>
            <person name="Li C.X."/>
            <person name="Qin X.C."/>
            <person name="Li J."/>
            <person name="Cao J.P."/>
            <person name="Eden J.S."/>
            <person name="Buchmann J."/>
            <person name="Wang W."/>
            <person name="Xu J."/>
            <person name="Holmes E.C."/>
            <person name="Zhang Y.Z."/>
        </authorList>
    </citation>
    <scope>NUCLEOTIDE SEQUENCE [LARGE SCALE GENOMIC DNA]</scope>
    <source>
        <strain evidence="8">WHZM10168</strain>
    </source>
</reference>
<feature type="domain" description="Helicase ATP-binding" evidence="6">
    <location>
        <begin position="3328"/>
        <end position="3457"/>
    </location>
</feature>
<keyword evidence="9" id="KW-1185">Reference proteome</keyword>
<feature type="transmembrane region" description="Helical" evidence="5">
    <location>
        <begin position="1865"/>
        <end position="1883"/>
    </location>
</feature>
<evidence type="ECO:0000256" key="1">
    <source>
        <dbReference type="ARBA" id="ARBA00022484"/>
    </source>
</evidence>
<proteinExistence type="predicted"/>
<dbReference type="SUPFAM" id="SSF56672">
    <property type="entry name" value="DNA/RNA polymerases"/>
    <property type="match status" value="1"/>
</dbReference>
<keyword evidence="5" id="KW-1133">Transmembrane helix</keyword>
<dbReference type="InterPro" id="IPR027417">
    <property type="entry name" value="P-loop_NTPase"/>
</dbReference>
<dbReference type="Proteomes" id="UP000243210">
    <property type="component" value="Segment"/>
</dbReference>
<dbReference type="Pfam" id="PF12039">
    <property type="entry name" value="DUF3525"/>
    <property type="match status" value="2"/>
</dbReference>
<feature type="region of interest" description="Disordered" evidence="4">
    <location>
        <begin position="1057"/>
        <end position="1088"/>
    </location>
</feature>